<dbReference type="SMART" id="SM01390">
    <property type="entry name" value="Ribosomal_S4"/>
    <property type="match status" value="1"/>
</dbReference>
<dbReference type="GO" id="GO:0006412">
    <property type="term" value="P:translation"/>
    <property type="evidence" value="ECO:0007669"/>
    <property type="project" value="UniProtKB-UniRule"/>
</dbReference>
<dbReference type="Pfam" id="PF01479">
    <property type="entry name" value="S4"/>
    <property type="match status" value="1"/>
</dbReference>
<reference evidence="11 12" key="1">
    <citation type="journal article" date="2016" name="Nat. Commun.">
        <title>Thousands of microbial genomes shed light on interconnected biogeochemical processes in an aquifer system.</title>
        <authorList>
            <person name="Anantharaman K."/>
            <person name="Brown C.T."/>
            <person name="Hug L.A."/>
            <person name="Sharon I."/>
            <person name="Castelle C.J."/>
            <person name="Probst A.J."/>
            <person name="Thomas B.C."/>
            <person name="Singh A."/>
            <person name="Wilkins M.J."/>
            <person name="Karaoz U."/>
            <person name="Brodie E.L."/>
            <person name="Williams K.H."/>
            <person name="Hubbard S.S."/>
            <person name="Banfield J.F."/>
        </authorList>
    </citation>
    <scope>NUCLEOTIDE SEQUENCE [LARGE SCALE GENOMIC DNA]</scope>
</reference>
<dbReference type="InterPro" id="IPR036986">
    <property type="entry name" value="S4_RNA-bd_sf"/>
</dbReference>
<dbReference type="Pfam" id="PF00163">
    <property type="entry name" value="Ribosomal_S4"/>
    <property type="match status" value="1"/>
</dbReference>
<gene>
    <name evidence="7" type="primary">rpsD</name>
    <name evidence="11" type="ORF">A3G03_02845</name>
</gene>
<comment type="caution">
    <text evidence="11">The sequence shown here is derived from an EMBL/GenBank/DDBJ whole genome shotgun (WGS) entry which is preliminary data.</text>
</comment>
<dbReference type="InterPro" id="IPR022801">
    <property type="entry name" value="Ribosomal_uS4"/>
</dbReference>
<dbReference type="Gene3D" id="1.10.1050.10">
    <property type="entry name" value="Ribosomal Protein S4 Delta 41, Chain A, domain 1"/>
    <property type="match status" value="1"/>
</dbReference>
<comment type="function">
    <text evidence="7">One of the primary rRNA binding proteins, it binds directly to 16S rRNA where it nucleates assembly of the body of the 30S subunit.</text>
</comment>
<dbReference type="PROSITE" id="PS00632">
    <property type="entry name" value="RIBOSOMAL_S4"/>
    <property type="match status" value="1"/>
</dbReference>
<name>A0A1G2P783_9BACT</name>
<accession>A0A1G2P783</accession>
<dbReference type="GO" id="GO:0003735">
    <property type="term" value="F:structural constituent of ribosome"/>
    <property type="evidence" value="ECO:0007669"/>
    <property type="project" value="InterPro"/>
</dbReference>
<evidence type="ECO:0000256" key="5">
    <source>
        <dbReference type="ARBA" id="ARBA00023274"/>
    </source>
</evidence>
<dbReference type="InterPro" id="IPR018079">
    <property type="entry name" value="Ribosomal_uS4_CS"/>
</dbReference>
<comment type="subunit">
    <text evidence="7">Part of the 30S ribosomal subunit. Contacts protein S5. The interaction surface between S4 and S5 is involved in control of translational fidelity.</text>
</comment>
<dbReference type="FunFam" id="3.10.290.10:FF:000001">
    <property type="entry name" value="30S ribosomal protein S4"/>
    <property type="match status" value="1"/>
</dbReference>
<dbReference type="HAMAP" id="MF_01306_B">
    <property type="entry name" value="Ribosomal_uS4_B"/>
    <property type="match status" value="1"/>
</dbReference>
<keyword evidence="3 7" id="KW-0694">RNA-binding</keyword>
<dbReference type="PANTHER" id="PTHR11831">
    <property type="entry name" value="30S 40S RIBOSOMAL PROTEIN"/>
    <property type="match status" value="1"/>
</dbReference>
<dbReference type="InterPro" id="IPR002942">
    <property type="entry name" value="S4_RNA-bd"/>
</dbReference>
<dbReference type="GO" id="GO:0015935">
    <property type="term" value="C:small ribosomal subunit"/>
    <property type="evidence" value="ECO:0007669"/>
    <property type="project" value="InterPro"/>
</dbReference>
<dbReference type="SUPFAM" id="SSF55174">
    <property type="entry name" value="Alpha-L RNA-binding motif"/>
    <property type="match status" value="1"/>
</dbReference>
<comment type="function">
    <text evidence="7">With S5 and S12 plays an important role in translational accuracy.</text>
</comment>
<dbReference type="InterPro" id="IPR005709">
    <property type="entry name" value="Ribosomal_uS4_bac-type"/>
</dbReference>
<evidence type="ECO:0000259" key="10">
    <source>
        <dbReference type="SMART" id="SM01390"/>
    </source>
</evidence>
<dbReference type="PANTHER" id="PTHR11831:SF4">
    <property type="entry name" value="SMALL RIBOSOMAL SUBUNIT PROTEIN US4M"/>
    <property type="match status" value="1"/>
</dbReference>
<organism evidence="11 12">
    <name type="scientific">Candidatus Taylorbacteria bacterium RIFCSPLOWO2_12_FULL_44_15c</name>
    <dbReference type="NCBI Taxonomy" id="1802333"/>
    <lineage>
        <taxon>Bacteria</taxon>
        <taxon>Candidatus Tayloriibacteriota</taxon>
    </lineage>
</organism>
<evidence type="ECO:0000313" key="12">
    <source>
        <dbReference type="Proteomes" id="UP000176355"/>
    </source>
</evidence>
<dbReference type="GO" id="GO:0019843">
    <property type="term" value="F:rRNA binding"/>
    <property type="evidence" value="ECO:0007669"/>
    <property type="project" value="UniProtKB-UniRule"/>
</dbReference>
<keyword evidence="2 7" id="KW-0699">rRNA-binding</keyword>
<evidence type="ECO:0000256" key="2">
    <source>
        <dbReference type="ARBA" id="ARBA00022730"/>
    </source>
</evidence>
<evidence type="ECO:0000256" key="4">
    <source>
        <dbReference type="ARBA" id="ARBA00022980"/>
    </source>
</evidence>
<comment type="similarity">
    <text evidence="1 7 8">Belongs to the universal ribosomal protein uS4 family.</text>
</comment>
<keyword evidence="4 7" id="KW-0689">Ribosomal protein</keyword>
<dbReference type="InterPro" id="IPR001912">
    <property type="entry name" value="Ribosomal_uS4_N"/>
</dbReference>
<dbReference type="PROSITE" id="PS50889">
    <property type="entry name" value="S4"/>
    <property type="match status" value="1"/>
</dbReference>
<dbReference type="Proteomes" id="UP000176355">
    <property type="component" value="Unassembled WGS sequence"/>
</dbReference>
<evidence type="ECO:0000313" key="11">
    <source>
        <dbReference type="EMBL" id="OHA43589.1"/>
    </source>
</evidence>
<dbReference type="NCBIfam" id="NF003717">
    <property type="entry name" value="PRK05327.1"/>
    <property type="match status" value="1"/>
</dbReference>
<evidence type="ECO:0000256" key="3">
    <source>
        <dbReference type="ARBA" id="ARBA00022884"/>
    </source>
</evidence>
<feature type="domain" description="RNA-binding S4" evidence="9">
    <location>
        <begin position="92"/>
        <end position="156"/>
    </location>
</feature>
<dbReference type="AlphaFoldDB" id="A0A1G2P783"/>
<evidence type="ECO:0000256" key="7">
    <source>
        <dbReference type="HAMAP-Rule" id="MF_01306"/>
    </source>
</evidence>
<keyword evidence="5 7" id="KW-0687">Ribonucleoprotein</keyword>
<dbReference type="CDD" id="cd00165">
    <property type="entry name" value="S4"/>
    <property type="match status" value="1"/>
</dbReference>
<evidence type="ECO:0000259" key="9">
    <source>
        <dbReference type="SMART" id="SM00363"/>
    </source>
</evidence>
<dbReference type="STRING" id="1802333.A3G03_02845"/>
<dbReference type="EMBL" id="MHSL01000022">
    <property type="protein sequence ID" value="OHA43589.1"/>
    <property type="molecule type" value="Genomic_DNA"/>
</dbReference>
<sequence>MIRKPRYKIGRRLGSIVYEKCQTPKFALTKERGFARDKRPRGKSDFGVVLLEKQRARLMYGVPERQFKRYVQGIIREGGANQGEMLYKKLESRIDNAVFRLGLAPTRAAARQMVSHGHILIDGIKVTIPSQAIEEGNIIGIRVGSLNKKIFAELENKLKEVQAPNWLKLDVAKKEAEAVGLPKLDQGAPPLNWSGILDFYKR</sequence>
<dbReference type="SMART" id="SM00363">
    <property type="entry name" value="S4"/>
    <property type="match status" value="1"/>
</dbReference>
<dbReference type="Gene3D" id="3.10.290.10">
    <property type="entry name" value="RNA-binding S4 domain"/>
    <property type="match status" value="1"/>
</dbReference>
<dbReference type="GO" id="GO:0042274">
    <property type="term" value="P:ribosomal small subunit biogenesis"/>
    <property type="evidence" value="ECO:0007669"/>
    <property type="project" value="TreeGrafter"/>
</dbReference>
<evidence type="ECO:0000256" key="8">
    <source>
        <dbReference type="RuleBase" id="RU003699"/>
    </source>
</evidence>
<evidence type="ECO:0000256" key="6">
    <source>
        <dbReference type="ARBA" id="ARBA00035254"/>
    </source>
</evidence>
<protein>
    <recommendedName>
        <fullName evidence="6 7">Small ribosomal subunit protein uS4</fullName>
    </recommendedName>
</protein>
<feature type="domain" description="Small ribosomal subunit protein uS4 N-terminal" evidence="10">
    <location>
        <begin position="1"/>
        <end position="91"/>
    </location>
</feature>
<proteinExistence type="inferred from homology"/>
<evidence type="ECO:0000256" key="1">
    <source>
        <dbReference type="ARBA" id="ARBA00007465"/>
    </source>
</evidence>